<evidence type="ECO:0000256" key="1">
    <source>
        <dbReference type="SAM" id="MobiDB-lite"/>
    </source>
</evidence>
<evidence type="ECO:0000313" key="3">
    <source>
        <dbReference type="Proteomes" id="UP000251922"/>
    </source>
</evidence>
<sequence length="82" mass="9202">MKLEDTHGGYAGKSLAEKMQDKLDSAYKAWRDAGGSDHRQNSQQGRHSRNFGRVEGCAAQLGILRSTSTKHEIEEAERRYHG</sequence>
<dbReference type="EMBL" id="MH316562">
    <property type="protein sequence ID" value="AWY03523.1"/>
    <property type="molecule type" value="Genomic_DNA"/>
</dbReference>
<protein>
    <submittedName>
        <fullName evidence="2">Uncharacterized protein</fullName>
    </submittedName>
</protein>
<reference evidence="2 3" key="1">
    <citation type="submission" date="2018-05" db="EMBL/GenBank/DDBJ databases">
        <authorList>
            <person name="Balish M.F."/>
            <person name="Konrad E.R."/>
            <person name="Abell J.E."/>
            <person name="Arlis S.E."/>
            <person name="Babcock A.C."/>
            <person name="Biedenharn A.M."/>
            <person name="Burgess A.C."/>
            <person name="Carrafiello L.R."/>
            <person name="Conroy C.R."/>
            <person name="Goodrich C.J."/>
            <person name="Madias S.M."/>
            <person name="Mitchem C.F."/>
            <person name="Palacios P."/>
            <person name="Donna J.M."/>
            <person name="Smith S.M."/>
            <person name="Riggs H.E."/>
            <person name="Squire M.S."/>
            <person name="Actis L.A."/>
            <person name="Balish R.S."/>
            <person name="Garlena R.A."/>
            <person name="Russell D.A."/>
            <person name="Pope W.H."/>
            <person name="Jacobs-Sera D."/>
            <person name="Hatfull G.F."/>
        </authorList>
    </citation>
    <scope>NUCLEOTIDE SEQUENCE [LARGE SCALE GENOMIC DNA]</scope>
</reference>
<gene>
    <name evidence="2" type="primary">81</name>
    <name evidence="2" type="ORF">ERK16_81</name>
</gene>
<proteinExistence type="predicted"/>
<name>A0A2Z4Q0D0_9CAUD</name>
<accession>A0A2Z4Q0D0</accession>
<organism evidence="2 3">
    <name type="scientific">Mycobacterium phage Erk16</name>
    <dbReference type="NCBI Taxonomy" id="2234027"/>
    <lineage>
        <taxon>Viruses</taxon>
        <taxon>Duplodnaviria</taxon>
        <taxon>Heunggongvirae</taxon>
        <taxon>Uroviricota</taxon>
        <taxon>Caudoviricetes</taxon>
        <taxon>Dclasvirinae</taxon>
        <taxon>Plotvirus</taxon>
        <taxon>Plotvirus plot</taxon>
    </lineage>
</organism>
<feature type="compositionally biased region" description="Basic and acidic residues" evidence="1">
    <location>
        <begin position="30"/>
        <end position="40"/>
    </location>
</feature>
<evidence type="ECO:0000313" key="2">
    <source>
        <dbReference type="EMBL" id="AWY03523.1"/>
    </source>
</evidence>
<feature type="region of interest" description="Disordered" evidence="1">
    <location>
        <begin position="30"/>
        <end position="53"/>
    </location>
</feature>
<dbReference type="Proteomes" id="UP000251922">
    <property type="component" value="Segment"/>
</dbReference>